<dbReference type="AlphaFoldDB" id="A0AAD2DSI0"/>
<name>A0AAD2DSI0_9LAMI</name>
<dbReference type="PANTHER" id="PTHR24012">
    <property type="entry name" value="RNA BINDING PROTEIN"/>
    <property type="match status" value="1"/>
</dbReference>
<dbReference type="EMBL" id="OU503042">
    <property type="protein sequence ID" value="CAI9764694.1"/>
    <property type="molecule type" value="Genomic_DNA"/>
</dbReference>
<proteinExistence type="predicted"/>
<dbReference type="InterPro" id="IPR035979">
    <property type="entry name" value="RBD_domain_sf"/>
</dbReference>
<dbReference type="Pfam" id="PF00076">
    <property type="entry name" value="RRM_1"/>
    <property type="match status" value="1"/>
</dbReference>
<keyword evidence="1" id="KW-0677">Repeat</keyword>
<feature type="domain" description="RRM" evidence="4">
    <location>
        <begin position="73"/>
        <end position="149"/>
    </location>
</feature>
<dbReference type="SMART" id="SM00360">
    <property type="entry name" value="RRM"/>
    <property type="match status" value="1"/>
</dbReference>
<keyword evidence="2 3" id="KW-0694">RNA-binding</keyword>
<dbReference type="InterPro" id="IPR012677">
    <property type="entry name" value="Nucleotide-bd_a/b_plait_sf"/>
</dbReference>
<gene>
    <name evidence="5" type="ORF">FPE_LOCUS12124</name>
</gene>
<accession>A0AAD2DSI0</accession>
<evidence type="ECO:0000259" key="4">
    <source>
        <dbReference type="PROSITE" id="PS50102"/>
    </source>
</evidence>
<sequence length="160" mass="18326">MQAVTAATARSAQFVTSLYVGDLEGPDYQTVTWVWLCQLRSRCGESLGRAELYVGPFVRNQEREILVDKTKLTNVFVNMSEEKTEQDLRKIFGEFGLLNSVVVMRNEDEKSKCFGFVNFENVEDAIRSFELLNGKKFDNKEWYVGRAPKKSEGPRIKTPI</sequence>
<dbReference type="PROSITE" id="PS50102">
    <property type="entry name" value="RRM"/>
    <property type="match status" value="1"/>
</dbReference>
<protein>
    <recommendedName>
        <fullName evidence="4">RRM domain-containing protein</fullName>
    </recommendedName>
</protein>
<dbReference type="Proteomes" id="UP000834106">
    <property type="component" value="Chromosome 7"/>
</dbReference>
<evidence type="ECO:0000256" key="1">
    <source>
        <dbReference type="ARBA" id="ARBA00022737"/>
    </source>
</evidence>
<reference evidence="5" key="1">
    <citation type="submission" date="2023-05" db="EMBL/GenBank/DDBJ databases">
        <authorList>
            <person name="Huff M."/>
        </authorList>
    </citation>
    <scope>NUCLEOTIDE SEQUENCE</scope>
</reference>
<evidence type="ECO:0000313" key="6">
    <source>
        <dbReference type="Proteomes" id="UP000834106"/>
    </source>
</evidence>
<dbReference type="InterPro" id="IPR000504">
    <property type="entry name" value="RRM_dom"/>
</dbReference>
<dbReference type="Gene3D" id="3.30.70.330">
    <property type="match status" value="1"/>
</dbReference>
<evidence type="ECO:0000256" key="2">
    <source>
        <dbReference type="ARBA" id="ARBA00022884"/>
    </source>
</evidence>
<evidence type="ECO:0000313" key="5">
    <source>
        <dbReference type="EMBL" id="CAI9764694.1"/>
    </source>
</evidence>
<evidence type="ECO:0000256" key="3">
    <source>
        <dbReference type="PROSITE-ProRule" id="PRU00176"/>
    </source>
</evidence>
<keyword evidence="6" id="KW-1185">Reference proteome</keyword>
<organism evidence="5 6">
    <name type="scientific">Fraxinus pennsylvanica</name>
    <dbReference type="NCBI Taxonomy" id="56036"/>
    <lineage>
        <taxon>Eukaryota</taxon>
        <taxon>Viridiplantae</taxon>
        <taxon>Streptophyta</taxon>
        <taxon>Embryophyta</taxon>
        <taxon>Tracheophyta</taxon>
        <taxon>Spermatophyta</taxon>
        <taxon>Magnoliopsida</taxon>
        <taxon>eudicotyledons</taxon>
        <taxon>Gunneridae</taxon>
        <taxon>Pentapetalae</taxon>
        <taxon>asterids</taxon>
        <taxon>lamiids</taxon>
        <taxon>Lamiales</taxon>
        <taxon>Oleaceae</taxon>
        <taxon>Oleeae</taxon>
        <taxon>Fraxinus</taxon>
    </lineage>
</organism>
<dbReference type="SUPFAM" id="SSF54928">
    <property type="entry name" value="RNA-binding domain, RBD"/>
    <property type="match status" value="1"/>
</dbReference>
<dbReference type="GO" id="GO:0003723">
    <property type="term" value="F:RNA binding"/>
    <property type="evidence" value="ECO:0007669"/>
    <property type="project" value="UniProtKB-UniRule"/>
</dbReference>